<protein>
    <submittedName>
        <fullName evidence="2">Uncharacterized protein</fullName>
    </submittedName>
</protein>
<name>A0A8K0DDP0_IGNLU</name>
<gene>
    <name evidence="2" type="ORF">ILUMI_03868</name>
</gene>
<evidence type="ECO:0000256" key="1">
    <source>
        <dbReference type="ARBA" id="ARBA00022884"/>
    </source>
</evidence>
<dbReference type="Proteomes" id="UP000801492">
    <property type="component" value="Unassembled WGS sequence"/>
</dbReference>
<comment type="caution">
    <text evidence="2">The sequence shown here is derived from an EMBL/GenBank/DDBJ whole genome shotgun (WGS) entry which is preliminary data.</text>
</comment>
<evidence type="ECO:0000313" key="2">
    <source>
        <dbReference type="EMBL" id="KAF2902314.1"/>
    </source>
</evidence>
<dbReference type="InterPro" id="IPR012677">
    <property type="entry name" value="Nucleotide-bd_a/b_plait_sf"/>
</dbReference>
<dbReference type="GO" id="GO:0003723">
    <property type="term" value="F:RNA binding"/>
    <property type="evidence" value="ECO:0007669"/>
    <property type="project" value="UniProtKB-KW"/>
</dbReference>
<dbReference type="Gene3D" id="3.30.70.330">
    <property type="match status" value="1"/>
</dbReference>
<reference evidence="2" key="1">
    <citation type="submission" date="2019-08" db="EMBL/GenBank/DDBJ databases">
        <title>The genome of the North American firefly Photinus pyralis.</title>
        <authorList>
            <consortium name="Photinus pyralis genome working group"/>
            <person name="Fallon T.R."/>
            <person name="Sander Lower S.E."/>
            <person name="Weng J.-K."/>
        </authorList>
    </citation>
    <scope>NUCLEOTIDE SEQUENCE</scope>
    <source>
        <strain evidence="2">TRF0915ILg1</strain>
        <tissue evidence="2">Whole body</tissue>
    </source>
</reference>
<organism evidence="2 3">
    <name type="scientific">Ignelater luminosus</name>
    <name type="common">Cucubano</name>
    <name type="synonym">Pyrophorus luminosus</name>
    <dbReference type="NCBI Taxonomy" id="2038154"/>
    <lineage>
        <taxon>Eukaryota</taxon>
        <taxon>Metazoa</taxon>
        <taxon>Ecdysozoa</taxon>
        <taxon>Arthropoda</taxon>
        <taxon>Hexapoda</taxon>
        <taxon>Insecta</taxon>
        <taxon>Pterygota</taxon>
        <taxon>Neoptera</taxon>
        <taxon>Endopterygota</taxon>
        <taxon>Coleoptera</taxon>
        <taxon>Polyphaga</taxon>
        <taxon>Elateriformia</taxon>
        <taxon>Elateroidea</taxon>
        <taxon>Elateridae</taxon>
        <taxon>Agrypninae</taxon>
        <taxon>Pyrophorini</taxon>
        <taxon>Ignelater</taxon>
    </lineage>
</organism>
<proteinExistence type="predicted"/>
<accession>A0A8K0DDP0</accession>
<sequence length="129" mass="15430">MRTAKRFRFYYVRKRTTIKMAVEQLNDYLVRPNRQISVRKSVDNRRLFIGAIMKNKAKGEIQKALECHVDELNDIIMYRPYSPNQQAQNRGYVFSEFATRRGTAMARRLSKFRRKIVDKLTFIVVHRLS</sequence>
<dbReference type="OrthoDB" id="3800936at2759"/>
<dbReference type="AlphaFoldDB" id="A0A8K0DDP0"/>
<evidence type="ECO:0000313" key="3">
    <source>
        <dbReference type="Proteomes" id="UP000801492"/>
    </source>
</evidence>
<dbReference type="PANTHER" id="PTHR21245">
    <property type="entry name" value="HETEROGENEOUS NUCLEAR RIBONUCLEOPROTEIN"/>
    <property type="match status" value="1"/>
</dbReference>
<keyword evidence="3" id="KW-1185">Reference proteome</keyword>
<dbReference type="EMBL" id="VTPC01001338">
    <property type="protein sequence ID" value="KAF2902314.1"/>
    <property type="molecule type" value="Genomic_DNA"/>
</dbReference>
<keyword evidence="1" id="KW-0694">RNA-binding</keyword>